<evidence type="ECO:0000256" key="8">
    <source>
        <dbReference type="ARBA" id="ARBA00022989"/>
    </source>
</evidence>
<keyword evidence="4 10" id="KW-0812">Transmembrane</keyword>
<reference evidence="12 13" key="1">
    <citation type="submission" date="2017-03" db="EMBL/GenBank/DDBJ databases">
        <title>Genome sequence of Clostridium hungatei DSM 14427.</title>
        <authorList>
            <person name="Poehlein A."/>
            <person name="Daniel R."/>
        </authorList>
    </citation>
    <scope>NUCLEOTIDE SEQUENCE [LARGE SCALE GENOMIC DNA]</scope>
    <source>
        <strain evidence="12 13">DSM 14427</strain>
    </source>
</reference>
<keyword evidence="7 12" id="KW-0067">ATP-binding</keyword>
<feature type="transmembrane region" description="Helical" evidence="10">
    <location>
        <begin position="70"/>
        <end position="95"/>
    </location>
</feature>
<dbReference type="Proteomes" id="UP000191554">
    <property type="component" value="Unassembled WGS sequence"/>
</dbReference>
<dbReference type="EC" id="3.6.3.-" evidence="12"/>
<dbReference type="SMART" id="SM00382">
    <property type="entry name" value="AAA"/>
    <property type="match status" value="1"/>
</dbReference>
<dbReference type="OrthoDB" id="1699242at2"/>
<keyword evidence="9 10" id="KW-0472">Membrane</keyword>
<evidence type="ECO:0000259" key="11">
    <source>
        <dbReference type="PROSITE" id="PS50893"/>
    </source>
</evidence>
<dbReference type="Pfam" id="PF00005">
    <property type="entry name" value="ABC_tran"/>
    <property type="match status" value="1"/>
</dbReference>
<feature type="transmembrane region" description="Helical" evidence="10">
    <location>
        <begin position="172"/>
        <end position="192"/>
    </location>
</feature>
<feature type="transmembrane region" description="Helical" evidence="10">
    <location>
        <begin position="20"/>
        <end position="40"/>
    </location>
</feature>
<evidence type="ECO:0000313" key="12">
    <source>
        <dbReference type="EMBL" id="OPX43958.1"/>
    </source>
</evidence>
<evidence type="ECO:0000256" key="1">
    <source>
        <dbReference type="ARBA" id="ARBA00004651"/>
    </source>
</evidence>
<dbReference type="Gene3D" id="1.20.1560.10">
    <property type="entry name" value="ABC transporter type 1, transmembrane domain"/>
    <property type="match status" value="1"/>
</dbReference>
<comment type="subcellular location">
    <subcellularLocation>
        <location evidence="1">Cell membrane</location>
        <topology evidence="1">Multi-pass membrane protein</topology>
    </subcellularLocation>
</comment>
<dbReference type="GO" id="GO:0005524">
    <property type="term" value="F:ATP binding"/>
    <property type="evidence" value="ECO:0007669"/>
    <property type="project" value="UniProtKB-KW"/>
</dbReference>
<keyword evidence="6" id="KW-0645">Protease</keyword>
<dbReference type="InterPro" id="IPR039421">
    <property type="entry name" value="Type_1_exporter"/>
</dbReference>
<protein>
    <submittedName>
        <fullName evidence="12">Lipid A export ATP-binding/permease protein MsbA</fullName>
        <ecNumber evidence="12">3.6.3.-</ecNumber>
    </submittedName>
</protein>
<dbReference type="FunFam" id="3.40.50.300:FF:000299">
    <property type="entry name" value="ABC transporter ATP-binding protein/permease"/>
    <property type="match status" value="1"/>
</dbReference>
<keyword evidence="12" id="KW-0378">Hydrolase</keyword>
<dbReference type="RefSeq" id="WP_080064634.1">
    <property type="nucleotide sequence ID" value="NZ_MZGX01000013.1"/>
</dbReference>
<dbReference type="InterPro" id="IPR036640">
    <property type="entry name" value="ABC1_TM_sf"/>
</dbReference>
<evidence type="ECO:0000256" key="6">
    <source>
        <dbReference type="ARBA" id="ARBA00022807"/>
    </source>
</evidence>
<dbReference type="InterPro" id="IPR027417">
    <property type="entry name" value="P-loop_NTPase"/>
</dbReference>
<dbReference type="InterPro" id="IPR003593">
    <property type="entry name" value="AAA+_ATPase"/>
</dbReference>
<keyword evidence="8 10" id="KW-1133">Transmembrane helix</keyword>
<name>A0A1V4SJ88_RUMHU</name>
<dbReference type="PROSITE" id="PS00211">
    <property type="entry name" value="ABC_TRANSPORTER_1"/>
    <property type="match status" value="1"/>
</dbReference>
<dbReference type="STRING" id="48256.CLHUN_22010"/>
<dbReference type="GO" id="GO:0005886">
    <property type="term" value="C:plasma membrane"/>
    <property type="evidence" value="ECO:0007669"/>
    <property type="project" value="UniProtKB-SubCell"/>
</dbReference>
<dbReference type="SUPFAM" id="SSF52540">
    <property type="entry name" value="P-loop containing nucleoside triphosphate hydrolases"/>
    <property type="match status" value="1"/>
</dbReference>
<comment type="caution">
    <text evidence="12">The sequence shown here is derived from an EMBL/GenBank/DDBJ whole genome shotgun (WGS) entry which is preliminary data.</text>
</comment>
<sequence>MKPKQPKQPFRQVLDNNMFILKICFSASPLYILAFILDILRNQLLIFFEHTYGIGYVLESVEYGRPFQNVAVFIIALFILIGLGMIYGAFVNQLISLKALPKMKQKLKFMLYEKARKLDLECYDNPEYYNEFVLAVSEADKQVERLLEFLNKLFTGLTVFITTGTYFLIKDWFSVCFVAVSFLLSSLLMQVFNRLNYKIRLQKNPQERKRAYVNRVFYLNDYAKELRLNPDIPHKLLDKFKAANKKIYEIDRENAKRKFILSFLRDYVFNDFISDVLYIIYLVYKATVLSLISYSSVVILFNSFGRFKRSLRTITEIYPYASETSLYVDKIRSFLDYEPRIDSKKRLAVPGKPGIFKLDNIAFAYNEGAKSVINNINMTIKPYEKVALVGYNGAGKTTLIKLLMRLYDVKEGTISLNGVDIRDYDVAQYREHVGTVFQDYMLYAATVKENVLLDIGEAVPEEPVMEALEQSGFVQRLSELKYGLATPLTAEFEENGVNLSGGEAQKLAISRAFYKNSSLIILDEPSSALDPIAEYQLNQSMLEAAANKTVVFISHRLSTTRLADKIFMLEDGRIIESGSHEELLKLDGKYAGMWRVQAGQYIAEQHLE</sequence>
<dbReference type="InterPro" id="IPR017871">
    <property type="entry name" value="ABC_transporter-like_CS"/>
</dbReference>
<gene>
    <name evidence="12" type="primary">msbA_3</name>
    <name evidence="12" type="ORF">CLHUN_22010</name>
</gene>
<dbReference type="Gene3D" id="3.40.50.300">
    <property type="entry name" value="P-loop containing nucleotide triphosphate hydrolases"/>
    <property type="match status" value="1"/>
</dbReference>
<keyword evidence="5" id="KW-0547">Nucleotide-binding</keyword>
<dbReference type="InterPro" id="IPR003439">
    <property type="entry name" value="ABC_transporter-like_ATP-bd"/>
</dbReference>
<keyword evidence="6" id="KW-0788">Thiol protease</keyword>
<keyword evidence="3" id="KW-1003">Cell membrane</keyword>
<feature type="transmembrane region" description="Helical" evidence="10">
    <location>
        <begin position="149"/>
        <end position="166"/>
    </location>
</feature>
<keyword evidence="2" id="KW-0813">Transport</keyword>
<evidence type="ECO:0000256" key="9">
    <source>
        <dbReference type="ARBA" id="ARBA00023136"/>
    </source>
</evidence>
<feature type="domain" description="ABC transporter" evidence="11">
    <location>
        <begin position="356"/>
        <end position="596"/>
    </location>
</feature>
<evidence type="ECO:0000256" key="4">
    <source>
        <dbReference type="ARBA" id="ARBA00022692"/>
    </source>
</evidence>
<dbReference type="PANTHER" id="PTHR24221">
    <property type="entry name" value="ATP-BINDING CASSETTE SUB-FAMILY B"/>
    <property type="match status" value="1"/>
</dbReference>
<dbReference type="PROSITE" id="PS50893">
    <property type="entry name" value="ABC_TRANSPORTER_2"/>
    <property type="match status" value="1"/>
</dbReference>
<keyword evidence="13" id="KW-1185">Reference proteome</keyword>
<dbReference type="PANTHER" id="PTHR24221:SF646">
    <property type="entry name" value="HAEMOLYSIN SECRETION ATP-BINDING PROTEIN"/>
    <property type="match status" value="1"/>
</dbReference>
<evidence type="ECO:0000256" key="3">
    <source>
        <dbReference type="ARBA" id="ARBA00022475"/>
    </source>
</evidence>
<evidence type="ECO:0000256" key="5">
    <source>
        <dbReference type="ARBA" id="ARBA00022741"/>
    </source>
</evidence>
<dbReference type="GO" id="GO:0034040">
    <property type="term" value="F:ATPase-coupled lipid transmembrane transporter activity"/>
    <property type="evidence" value="ECO:0007669"/>
    <property type="project" value="TreeGrafter"/>
</dbReference>
<evidence type="ECO:0000256" key="2">
    <source>
        <dbReference type="ARBA" id="ARBA00022448"/>
    </source>
</evidence>
<evidence type="ECO:0000256" key="10">
    <source>
        <dbReference type="SAM" id="Phobius"/>
    </source>
</evidence>
<dbReference type="GO" id="GO:0008234">
    <property type="term" value="F:cysteine-type peptidase activity"/>
    <property type="evidence" value="ECO:0007669"/>
    <property type="project" value="UniProtKB-KW"/>
</dbReference>
<organism evidence="12 13">
    <name type="scientific">Ruminiclostridium hungatei</name>
    <name type="common">Clostridium hungatei</name>
    <dbReference type="NCBI Taxonomy" id="48256"/>
    <lineage>
        <taxon>Bacteria</taxon>
        <taxon>Bacillati</taxon>
        <taxon>Bacillota</taxon>
        <taxon>Clostridia</taxon>
        <taxon>Eubacteriales</taxon>
        <taxon>Oscillospiraceae</taxon>
        <taxon>Ruminiclostridium</taxon>
    </lineage>
</organism>
<evidence type="ECO:0000256" key="7">
    <source>
        <dbReference type="ARBA" id="ARBA00022840"/>
    </source>
</evidence>
<dbReference type="SUPFAM" id="SSF90123">
    <property type="entry name" value="ABC transporter transmembrane region"/>
    <property type="match status" value="1"/>
</dbReference>
<evidence type="ECO:0000313" key="13">
    <source>
        <dbReference type="Proteomes" id="UP000191554"/>
    </source>
</evidence>
<dbReference type="EMBL" id="MZGX01000013">
    <property type="protein sequence ID" value="OPX43958.1"/>
    <property type="molecule type" value="Genomic_DNA"/>
</dbReference>
<feature type="transmembrane region" description="Helical" evidence="10">
    <location>
        <begin position="286"/>
        <end position="304"/>
    </location>
</feature>
<dbReference type="AlphaFoldDB" id="A0A1V4SJ88"/>
<proteinExistence type="predicted"/>
<dbReference type="GO" id="GO:0016887">
    <property type="term" value="F:ATP hydrolysis activity"/>
    <property type="evidence" value="ECO:0007669"/>
    <property type="project" value="InterPro"/>
</dbReference>
<accession>A0A1V4SJ88</accession>